<accession>A0AAV6M925</accession>
<organism evidence="5 6">
    <name type="scientific">Cucurbita argyrosperma subsp. sororia</name>
    <dbReference type="NCBI Taxonomy" id="37648"/>
    <lineage>
        <taxon>Eukaryota</taxon>
        <taxon>Viridiplantae</taxon>
        <taxon>Streptophyta</taxon>
        <taxon>Embryophyta</taxon>
        <taxon>Tracheophyta</taxon>
        <taxon>Spermatophyta</taxon>
        <taxon>Magnoliopsida</taxon>
        <taxon>eudicotyledons</taxon>
        <taxon>Gunneridae</taxon>
        <taxon>Pentapetalae</taxon>
        <taxon>rosids</taxon>
        <taxon>fabids</taxon>
        <taxon>Cucurbitales</taxon>
        <taxon>Cucurbitaceae</taxon>
        <taxon>Cucurbiteae</taxon>
        <taxon>Cucurbita</taxon>
    </lineage>
</organism>
<evidence type="ECO:0000256" key="2">
    <source>
        <dbReference type="SAM" id="MobiDB-lite"/>
    </source>
</evidence>
<proteinExistence type="predicted"/>
<dbReference type="PANTHER" id="PTHR47587">
    <property type="entry name" value="OS05G0103500 PROTEIN"/>
    <property type="match status" value="1"/>
</dbReference>
<dbReference type="CDD" id="cd00010">
    <property type="entry name" value="AAI_LTSS"/>
    <property type="match status" value="1"/>
</dbReference>
<evidence type="ECO:0000313" key="6">
    <source>
        <dbReference type="Proteomes" id="UP000685013"/>
    </source>
</evidence>
<keyword evidence="6" id="KW-1185">Reference proteome</keyword>
<sequence>MAGSLVSVVAVAVAVVVVVVAVGFVEAQQPDCASKLATCAEFLKSNNPPATCCNPIKEAVATQLDCLCNLYTSPDFFSSIGVNVSDALHLTKACGVPVDLSKCKTGAPAPSHGSPAPSHGAPSLPAVGGFTFLLLFFVSLYEKIPRFDFTLGLTFSTSESAADGAVIVTGSLPRSIMGDFSIQISSNLVNMLIDDTEKPKRKPRRNRTKEPQVKVDQKHVSDDSGMLKGSTSDGWPHQAPPLFLPIIPPVHSANPELDAIRSILQESERVVEKLQKQEDNMVQEVTQRAKELHDKEFKLPYQKPMPCVAESEACFQCYKDHPNDSLKCAHLVKSFENCNRQARQKLSSSSVEK</sequence>
<evidence type="ECO:0000313" key="5">
    <source>
        <dbReference type="EMBL" id="KAG6577605.1"/>
    </source>
</evidence>
<feature type="chain" id="PRO_5043349858" description="Bifunctional inhibitor/plant lipid transfer protein/seed storage helical domain-containing protein" evidence="3">
    <location>
        <begin position="28"/>
        <end position="353"/>
    </location>
</feature>
<gene>
    <name evidence="5" type="ORF">SDJN03_25179</name>
</gene>
<name>A0AAV6M925_9ROSI</name>
<feature type="domain" description="Bifunctional inhibitor/plant lipid transfer protein/seed storage helical" evidence="4">
    <location>
        <begin position="32"/>
        <end position="103"/>
    </location>
</feature>
<dbReference type="AlphaFoldDB" id="A0AAV6M925"/>
<feature type="compositionally biased region" description="Basic and acidic residues" evidence="2">
    <location>
        <begin position="208"/>
        <end position="222"/>
    </location>
</feature>
<dbReference type="InterPro" id="IPR016140">
    <property type="entry name" value="Bifunc_inhib/LTP/seed_store"/>
</dbReference>
<reference evidence="5 6" key="1">
    <citation type="journal article" date="2021" name="Hortic Res">
        <title>The domestication of Cucurbita argyrosperma as revealed by the genome of its wild relative.</title>
        <authorList>
            <person name="Barrera-Redondo J."/>
            <person name="Sanchez-de la Vega G."/>
            <person name="Aguirre-Liguori J.A."/>
            <person name="Castellanos-Morales G."/>
            <person name="Gutierrez-Guerrero Y.T."/>
            <person name="Aguirre-Dugua X."/>
            <person name="Aguirre-Planter E."/>
            <person name="Tenaillon M.I."/>
            <person name="Lira-Saade R."/>
            <person name="Eguiarte L.E."/>
        </authorList>
    </citation>
    <scope>NUCLEOTIDE SEQUENCE [LARGE SCALE GENOMIC DNA]</scope>
    <source>
        <strain evidence="5">JBR-2021</strain>
    </source>
</reference>
<dbReference type="EMBL" id="JAGKQH010000016">
    <property type="protein sequence ID" value="KAG6577605.1"/>
    <property type="molecule type" value="Genomic_DNA"/>
</dbReference>
<comment type="caution">
    <text evidence="5">The sequence shown here is derived from an EMBL/GenBank/DDBJ whole genome shotgun (WGS) entry which is preliminary data.</text>
</comment>
<protein>
    <recommendedName>
        <fullName evidence="4">Bifunctional inhibitor/plant lipid transfer protein/seed storage helical domain-containing protein</fullName>
    </recommendedName>
</protein>
<feature type="signal peptide" evidence="3">
    <location>
        <begin position="1"/>
        <end position="27"/>
    </location>
</feature>
<dbReference type="Proteomes" id="UP000685013">
    <property type="component" value="Chromosome 16"/>
</dbReference>
<feature type="region of interest" description="Disordered" evidence="2">
    <location>
        <begin position="195"/>
        <end position="232"/>
    </location>
</feature>
<dbReference type="SMART" id="SM00499">
    <property type="entry name" value="AAI"/>
    <property type="match status" value="1"/>
</dbReference>
<evidence type="ECO:0000259" key="4">
    <source>
        <dbReference type="SMART" id="SM00499"/>
    </source>
</evidence>
<keyword evidence="3" id="KW-0732">Signal</keyword>
<dbReference type="Pfam" id="PF14368">
    <property type="entry name" value="LTP_2"/>
    <property type="match status" value="1"/>
</dbReference>
<evidence type="ECO:0000256" key="3">
    <source>
        <dbReference type="SAM" id="SignalP"/>
    </source>
</evidence>
<dbReference type="PANTHER" id="PTHR47587:SF2">
    <property type="entry name" value="OS05G0103500 PROTEIN"/>
    <property type="match status" value="1"/>
</dbReference>
<evidence type="ECO:0000256" key="1">
    <source>
        <dbReference type="SAM" id="Coils"/>
    </source>
</evidence>
<keyword evidence="1" id="KW-0175">Coiled coil</keyword>
<feature type="coiled-coil region" evidence="1">
    <location>
        <begin position="257"/>
        <end position="284"/>
    </location>
</feature>
<feature type="non-terminal residue" evidence="5">
    <location>
        <position position="1"/>
    </location>
</feature>